<dbReference type="AlphaFoldDB" id="A0A0X1SYW6"/>
<dbReference type="EMBL" id="CP014135">
    <property type="protein sequence ID" value="AMB84980.1"/>
    <property type="molecule type" value="Genomic_DNA"/>
</dbReference>
<gene>
    <name evidence="1" type="ORF">AWM79_06505</name>
</gene>
<evidence type="ECO:0000313" key="2">
    <source>
        <dbReference type="Proteomes" id="UP000063229"/>
    </source>
</evidence>
<name>A0A0X1SYW6_PSEAA</name>
<accession>A0A0X1SYW6</accession>
<protein>
    <submittedName>
        <fullName evidence="1">Uncharacterized protein</fullName>
    </submittedName>
</protein>
<proteinExistence type="predicted"/>
<dbReference type="Proteomes" id="UP000063229">
    <property type="component" value="Chromosome"/>
</dbReference>
<sequence>MTGALANLFAEDALVDFIVEQQPFDDTAVAWVIGQWPLECYQYIAQFHQAVQQRRCNGSRRQEPGR</sequence>
<reference evidence="1 2" key="1">
    <citation type="submission" date="2016-01" db="EMBL/GenBank/DDBJ databases">
        <authorList>
            <person name="McClelland M."/>
            <person name="Jain A."/>
            <person name="Saraogi P."/>
            <person name="Mendelson R."/>
            <person name="Westerman R."/>
            <person name="SanMiguel P."/>
            <person name="Csonka L."/>
        </authorList>
    </citation>
    <scope>NUCLEOTIDE SEQUENCE [LARGE SCALE GENOMIC DNA]</scope>
    <source>
        <strain evidence="1 2">NCPPB 2472</strain>
    </source>
</reference>
<organism evidence="1 2">
    <name type="scientific">Pseudomonas agarici</name>
    <dbReference type="NCBI Taxonomy" id="46677"/>
    <lineage>
        <taxon>Bacteria</taxon>
        <taxon>Pseudomonadati</taxon>
        <taxon>Pseudomonadota</taxon>
        <taxon>Gammaproteobacteria</taxon>
        <taxon>Pseudomonadales</taxon>
        <taxon>Pseudomonadaceae</taxon>
        <taxon>Pseudomonas</taxon>
    </lineage>
</organism>
<keyword evidence="2" id="KW-1185">Reference proteome</keyword>
<evidence type="ECO:0000313" key="1">
    <source>
        <dbReference type="EMBL" id="AMB84980.1"/>
    </source>
</evidence>
<dbReference type="KEGG" id="pagb:AWM79_06505"/>